<dbReference type="Proteomes" id="UP001632038">
    <property type="component" value="Unassembled WGS sequence"/>
</dbReference>
<feature type="coiled-coil region" evidence="1">
    <location>
        <begin position="739"/>
        <end position="857"/>
    </location>
</feature>
<feature type="coiled-coil region" evidence="1">
    <location>
        <begin position="384"/>
        <end position="440"/>
    </location>
</feature>
<dbReference type="PANTHER" id="PTHR47491:SF5">
    <property type="entry name" value="CAP-GLY DOMAIN LINKER"/>
    <property type="match status" value="1"/>
</dbReference>
<reference evidence="5" key="1">
    <citation type="journal article" date="2024" name="IScience">
        <title>Strigolactones Initiate the Formation of Haustorium-like Structures in Castilleja.</title>
        <authorList>
            <person name="Buerger M."/>
            <person name="Peterson D."/>
            <person name="Chory J."/>
        </authorList>
    </citation>
    <scope>NUCLEOTIDE SEQUENCE [LARGE SCALE GENOMIC DNA]</scope>
</reference>
<keyword evidence="1" id="KW-0175">Coiled coil</keyword>
<protein>
    <recommendedName>
        <fullName evidence="3">DUF7653 domain-containing protein</fullName>
    </recommendedName>
</protein>
<evidence type="ECO:0000256" key="1">
    <source>
        <dbReference type="SAM" id="Coils"/>
    </source>
</evidence>
<gene>
    <name evidence="4" type="ORF">CASFOL_023068</name>
</gene>
<dbReference type="Pfam" id="PF24670">
    <property type="entry name" value="DUF7653"/>
    <property type="match status" value="1"/>
</dbReference>
<feature type="compositionally biased region" description="Polar residues" evidence="2">
    <location>
        <begin position="77"/>
        <end position="90"/>
    </location>
</feature>
<feature type="region of interest" description="Disordered" evidence="2">
    <location>
        <begin position="489"/>
        <end position="508"/>
    </location>
</feature>
<feature type="compositionally biased region" description="Low complexity" evidence="2">
    <location>
        <begin position="61"/>
        <end position="72"/>
    </location>
</feature>
<proteinExistence type="predicted"/>
<evidence type="ECO:0000256" key="2">
    <source>
        <dbReference type="SAM" id="MobiDB-lite"/>
    </source>
</evidence>
<dbReference type="PANTHER" id="PTHR47491">
    <property type="entry name" value="CAP-GLY DOMAIN LINKER"/>
    <property type="match status" value="1"/>
</dbReference>
<feature type="domain" description="DUF7653" evidence="3">
    <location>
        <begin position="570"/>
        <end position="693"/>
    </location>
</feature>
<feature type="compositionally biased region" description="Basic and acidic residues" evidence="2">
    <location>
        <begin position="29"/>
        <end position="49"/>
    </location>
</feature>
<feature type="region of interest" description="Disordered" evidence="2">
    <location>
        <begin position="1"/>
        <end position="123"/>
    </location>
</feature>
<evidence type="ECO:0000259" key="3">
    <source>
        <dbReference type="Pfam" id="PF24670"/>
    </source>
</evidence>
<organism evidence="4 5">
    <name type="scientific">Castilleja foliolosa</name>
    <dbReference type="NCBI Taxonomy" id="1961234"/>
    <lineage>
        <taxon>Eukaryota</taxon>
        <taxon>Viridiplantae</taxon>
        <taxon>Streptophyta</taxon>
        <taxon>Embryophyta</taxon>
        <taxon>Tracheophyta</taxon>
        <taxon>Spermatophyta</taxon>
        <taxon>Magnoliopsida</taxon>
        <taxon>eudicotyledons</taxon>
        <taxon>Gunneridae</taxon>
        <taxon>Pentapetalae</taxon>
        <taxon>asterids</taxon>
        <taxon>lamiids</taxon>
        <taxon>Lamiales</taxon>
        <taxon>Orobanchaceae</taxon>
        <taxon>Pedicularideae</taxon>
        <taxon>Castillejinae</taxon>
        <taxon>Castilleja</taxon>
    </lineage>
</organism>
<dbReference type="EMBL" id="JAVIJP010000032">
    <property type="protein sequence ID" value="KAL3630084.1"/>
    <property type="molecule type" value="Genomic_DNA"/>
</dbReference>
<comment type="caution">
    <text evidence="4">The sequence shown here is derived from an EMBL/GenBank/DDBJ whole genome shotgun (WGS) entry which is preliminary data.</text>
</comment>
<dbReference type="InterPro" id="IPR056070">
    <property type="entry name" value="DUF7653"/>
</dbReference>
<evidence type="ECO:0000313" key="4">
    <source>
        <dbReference type="EMBL" id="KAL3630084.1"/>
    </source>
</evidence>
<accession>A0ABD3CLD8</accession>
<dbReference type="AlphaFoldDB" id="A0ABD3CLD8"/>
<name>A0ABD3CLD8_9LAMI</name>
<keyword evidence="5" id="KW-1185">Reference proteome</keyword>
<feature type="compositionally biased region" description="Polar residues" evidence="2">
    <location>
        <begin position="8"/>
        <end position="28"/>
    </location>
</feature>
<sequence>MKKLFFFRSNSSNVTKNDQISPPSTDKQVSWEKTTDKSDKSAKNKHGPEDQVVGTTRLRRSLSFSSGSLFDSGKGKNGNQPGSPCSASYYSNKKSGHHRSSSSRPQTPERQTRSNRVRNSHRAEKFECNVSRAHSDLSEISSYCSSNVSDILDRYIDGEQQMFENGNAVVKRPPALQFTAPAVSRDGRKQRPKSQSLTETKLSAKYGADSGYCNESPRKLAKDVVERLSQSQYLHKLRSQELDHHDSPITIEDIYGKNFNRGSDAYADEASPKKCLTDRQTETSHEEILEKYSFAGDTDLELYKKFKEAEDRAMILSEEFKKGNFPFQYRELSVPALLQTVRTLTEEKVNMALEVSSVLEDMITEKAFYREKIKMGKVEVDSRTRKLEKEKNELQVSLEKELDRKSTEWSHKLEKLKAEESRLQERVRELAEQNVYLQNEVSSSSEREMDVRTKITLSEKQFVDLSIQAKDAMEENRYLQNTLSQIQEKARAAEDERDSIRRSHEEKVTECKDMHRSISRLQRTCSEQEKTIDGMRGLCEALGKKISQEQFDFGTTKLQAEHMRLTRVEHALRKEVELCRGEVDSLRRENIDLLNRLSGKEGSFSTFKLDRELENRVGCLNSRIVSLLAESSQLGRKLIEFVKVNSGFIVKNGQGCLDGQVIVECEVKLQSLERAAENVMNGVWTISSVLQEKTTPSLGDESQKWNEQKPEDINRSALKAETLLTSLLREKLYSKELDLEQMQAELAAAVRGNDVLKCELQNAVDNCSCINHKMKELGLQMMKKEETINQLQGDLQECKKELAVVRGILPKVSEERDMLWEEVKRYSEKNMLLNSEINVLRKKIDELDEDILVKEGQITILKDSLGKPFDLLASPDSTDNFYSRDKH</sequence>
<evidence type="ECO:0000313" key="5">
    <source>
        <dbReference type="Proteomes" id="UP001632038"/>
    </source>
</evidence>